<proteinExistence type="predicted"/>
<keyword evidence="4" id="KW-1185">Reference proteome</keyword>
<dbReference type="AlphaFoldDB" id="A0A438MC69"/>
<feature type="transmembrane region" description="Helical" evidence="2">
    <location>
        <begin position="91"/>
        <end position="111"/>
    </location>
</feature>
<evidence type="ECO:0000256" key="2">
    <source>
        <dbReference type="SAM" id="Phobius"/>
    </source>
</evidence>
<evidence type="ECO:0000313" key="4">
    <source>
        <dbReference type="Proteomes" id="UP000284824"/>
    </source>
</evidence>
<evidence type="ECO:0000313" key="3">
    <source>
        <dbReference type="EMBL" id="RVX43342.1"/>
    </source>
</evidence>
<name>A0A438MC69_9ACTN</name>
<evidence type="ECO:0000256" key="1">
    <source>
        <dbReference type="SAM" id="MobiDB-lite"/>
    </source>
</evidence>
<dbReference type="RefSeq" id="WP_127935284.1">
    <property type="nucleotide sequence ID" value="NZ_SAUN01000001.1"/>
</dbReference>
<organism evidence="3 4">
    <name type="scientific">Nonomuraea polychroma</name>
    <dbReference type="NCBI Taxonomy" id="46176"/>
    <lineage>
        <taxon>Bacteria</taxon>
        <taxon>Bacillati</taxon>
        <taxon>Actinomycetota</taxon>
        <taxon>Actinomycetes</taxon>
        <taxon>Streptosporangiales</taxon>
        <taxon>Streptosporangiaceae</taxon>
        <taxon>Nonomuraea</taxon>
    </lineage>
</organism>
<keyword evidence="2" id="KW-0472">Membrane</keyword>
<feature type="transmembrane region" description="Helical" evidence="2">
    <location>
        <begin position="37"/>
        <end position="55"/>
    </location>
</feature>
<sequence length="322" mass="34780">MAKNSRRTPSRRDSGRRGSVTVIEDHVSRSYTRNAKIAFWVVSVVAGLLAATILADHWHPIIALILGGAIGALVALPIAAVIAIWPVLRVIVWWLPEIHAAAGLVYGFMILAQHTTLAIRLTVIGTLALPFALPVVRRQVMKVAWCVISRHRLRTCFAAFIIGNNRASLPFVLWARPTLVGESVWLWLRPGLAMSDLEGRLEQIAAACWADKVTVERASQSNSALVRVDISRRDALTGRVVSPLTDEINAADDTINQPSTLVLDTGTGGLDLDDVTEASVTDTPKNTTKNGRTDNGNKPAPARAAVTVPAARGAEDISDYID</sequence>
<comment type="caution">
    <text evidence="3">The sequence shown here is derived from an EMBL/GenBank/DDBJ whole genome shotgun (WGS) entry which is preliminary data.</text>
</comment>
<dbReference type="EMBL" id="SAUN01000001">
    <property type="protein sequence ID" value="RVX43342.1"/>
    <property type="molecule type" value="Genomic_DNA"/>
</dbReference>
<feature type="transmembrane region" description="Helical" evidence="2">
    <location>
        <begin position="61"/>
        <end position="84"/>
    </location>
</feature>
<reference evidence="3 4" key="1">
    <citation type="submission" date="2019-01" db="EMBL/GenBank/DDBJ databases">
        <title>Sequencing the genomes of 1000 actinobacteria strains.</title>
        <authorList>
            <person name="Klenk H.-P."/>
        </authorList>
    </citation>
    <scope>NUCLEOTIDE SEQUENCE [LARGE SCALE GENOMIC DNA]</scope>
    <source>
        <strain evidence="3 4">DSM 43925</strain>
    </source>
</reference>
<gene>
    <name evidence="3" type="ORF">EDD27_6023</name>
</gene>
<dbReference type="OrthoDB" id="5187095at2"/>
<feature type="compositionally biased region" description="Polar residues" evidence="1">
    <location>
        <begin position="278"/>
        <end position="296"/>
    </location>
</feature>
<keyword evidence="2" id="KW-0812">Transmembrane</keyword>
<feature type="transmembrane region" description="Helical" evidence="2">
    <location>
        <begin position="117"/>
        <end position="136"/>
    </location>
</feature>
<accession>A0A438MC69</accession>
<protein>
    <submittedName>
        <fullName evidence="3">Uncharacterized protein</fullName>
    </submittedName>
</protein>
<dbReference type="Proteomes" id="UP000284824">
    <property type="component" value="Unassembled WGS sequence"/>
</dbReference>
<feature type="region of interest" description="Disordered" evidence="1">
    <location>
        <begin position="266"/>
        <end position="306"/>
    </location>
</feature>
<keyword evidence="2" id="KW-1133">Transmembrane helix</keyword>